<proteinExistence type="predicted"/>
<feature type="chain" id="PRO_5010537846" evidence="2">
    <location>
        <begin position="20"/>
        <end position="217"/>
    </location>
</feature>
<reference evidence="3" key="1">
    <citation type="submission" date="2015-04" db="EMBL/GenBank/DDBJ databases">
        <authorList>
            <person name="Syromyatnikov M.Y."/>
            <person name="Popov V.N."/>
        </authorList>
    </citation>
    <scope>NUCLEOTIDE SEQUENCE</scope>
    <source>
        <strain evidence="3">MO-1</strain>
    </source>
</reference>
<name>A0A1S7LLT6_MAGMO</name>
<gene>
    <name evidence="3" type="ORF">MAGMO_2931</name>
</gene>
<evidence type="ECO:0000256" key="1">
    <source>
        <dbReference type="SAM" id="Coils"/>
    </source>
</evidence>
<feature type="signal peptide" evidence="2">
    <location>
        <begin position="1"/>
        <end position="19"/>
    </location>
</feature>
<accession>A0A1S7LLT6</accession>
<organism evidence="3">
    <name type="scientific">Magnetococcus massalia (strain MO-1)</name>
    <dbReference type="NCBI Taxonomy" id="451514"/>
    <lineage>
        <taxon>Bacteria</taxon>
        <taxon>Pseudomonadati</taxon>
        <taxon>Pseudomonadota</taxon>
        <taxon>Magnetococcia</taxon>
        <taxon>Magnetococcales</taxon>
        <taxon>Magnetococcaceae</taxon>
        <taxon>Magnetococcus</taxon>
    </lineage>
</organism>
<dbReference type="EMBL" id="LO017727">
    <property type="protein sequence ID" value="CRH07077.1"/>
    <property type="molecule type" value="Genomic_DNA"/>
</dbReference>
<protein>
    <submittedName>
        <fullName evidence="3">Uncharacterized protein</fullName>
    </submittedName>
</protein>
<sequence length="217" mass="24040">MMRLLLTLLLLTLTLPAEAQSLAKKGEDAPELGRLFTTPRERQSLNFARLRKIMTSRKPKSNPVQQRSPDLWIDINGVIKREGGATAVWINGWSNLKENKLPKGVATVSEDINDPRLTISLSRGRGQVVIQPGQSVRGKGGRVMEFYEQHKVNLEEQRKIQAKEATKKQQQKAKLDRVEAGKLAPLPGGALMKQMSQTLNAVQGRTGGLQSIMGQGR</sequence>
<evidence type="ECO:0000313" key="3">
    <source>
        <dbReference type="EMBL" id="CRH07077.1"/>
    </source>
</evidence>
<feature type="coiled-coil region" evidence="1">
    <location>
        <begin position="144"/>
        <end position="173"/>
    </location>
</feature>
<keyword evidence="2" id="KW-0732">Signal</keyword>
<evidence type="ECO:0000256" key="2">
    <source>
        <dbReference type="SAM" id="SignalP"/>
    </source>
</evidence>
<keyword evidence="1" id="KW-0175">Coiled coil</keyword>
<dbReference type="AlphaFoldDB" id="A0A1S7LLT6"/>